<reference evidence="1" key="2">
    <citation type="submission" date="2022-01" db="EMBL/GenBank/DDBJ databases">
        <authorList>
            <person name="Yamashiro T."/>
            <person name="Shiraishi A."/>
            <person name="Satake H."/>
            <person name="Nakayama K."/>
        </authorList>
    </citation>
    <scope>NUCLEOTIDE SEQUENCE</scope>
</reference>
<gene>
    <name evidence="1" type="ORF">Tco_1080211</name>
</gene>
<name>A0ABQ5HU23_9ASTR</name>
<dbReference type="PANTHER" id="PTHR47150">
    <property type="entry name" value="OS12G0169200 PROTEIN"/>
    <property type="match status" value="1"/>
</dbReference>
<proteinExistence type="predicted"/>
<accession>A0ABQ5HU23</accession>
<dbReference type="Proteomes" id="UP001151760">
    <property type="component" value="Unassembled WGS sequence"/>
</dbReference>
<evidence type="ECO:0000313" key="2">
    <source>
        <dbReference type="Proteomes" id="UP001151760"/>
    </source>
</evidence>
<organism evidence="1 2">
    <name type="scientific">Tanacetum coccineum</name>
    <dbReference type="NCBI Taxonomy" id="301880"/>
    <lineage>
        <taxon>Eukaryota</taxon>
        <taxon>Viridiplantae</taxon>
        <taxon>Streptophyta</taxon>
        <taxon>Embryophyta</taxon>
        <taxon>Tracheophyta</taxon>
        <taxon>Spermatophyta</taxon>
        <taxon>Magnoliopsida</taxon>
        <taxon>eudicotyledons</taxon>
        <taxon>Gunneridae</taxon>
        <taxon>Pentapetalae</taxon>
        <taxon>asterids</taxon>
        <taxon>campanulids</taxon>
        <taxon>Asterales</taxon>
        <taxon>Asteraceae</taxon>
        <taxon>Asteroideae</taxon>
        <taxon>Anthemideae</taxon>
        <taxon>Anthemidinae</taxon>
        <taxon>Tanacetum</taxon>
    </lineage>
</organism>
<evidence type="ECO:0000313" key="1">
    <source>
        <dbReference type="EMBL" id="GJT91366.1"/>
    </source>
</evidence>
<comment type="caution">
    <text evidence="1">The sequence shown here is derived from an EMBL/GenBank/DDBJ whole genome shotgun (WGS) entry which is preliminary data.</text>
</comment>
<sequence length="206" mass="23473">MSSDLFFYNSSDDEDEVNSELAIFTEACQAAYKAPKSKIQRTQIERDRYGTHNRLVAVYFSEHPQYDKARFSTRFRMSRKLITQIVREVIDNSPFFQQTTDCTGRVGISSLMKCTSAIRQMTYGAVPDALDEYRQTGATTARMNNDVNVLRQSSLFNDLKSGKAPDVPFVANNVNYKRGHYLTDGIYPQWSVLIKSIENPGANDHK</sequence>
<dbReference type="PANTHER" id="PTHR47150:SF5">
    <property type="entry name" value="OS07G0546750 PROTEIN"/>
    <property type="match status" value="1"/>
</dbReference>
<reference evidence="1" key="1">
    <citation type="journal article" date="2022" name="Int. J. Mol. Sci.">
        <title>Draft Genome of Tanacetum Coccineum: Genomic Comparison of Closely Related Tanacetum-Family Plants.</title>
        <authorList>
            <person name="Yamashiro T."/>
            <person name="Shiraishi A."/>
            <person name="Nakayama K."/>
            <person name="Satake H."/>
        </authorList>
    </citation>
    <scope>NUCLEOTIDE SEQUENCE</scope>
</reference>
<keyword evidence="2" id="KW-1185">Reference proteome</keyword>
<dbReference type="Pfam" id="PF04827">
    <property type="entry name" value="Plant_tran"/>
    <property type="match status" value="1"/>
</dbReference>
<dbReference type="InterPro" id="IPR006912">
    <property type="entry name" value="Harbinger_derived_prot"/>
</dbReference>
<protein>
    <submittedName>
        <fullName evidence="1">ALP1-like protein</fullName>
    </submittedName>
</protein>
<dbReference type="EMBL" id="BQNB010020012">
    <property type="protein sequence ID" value="GJT91366.1"/>
    <property type="molecule type" value="Genomic_DNA"/>
</dbReference>